<gene>
    <name evidence="8" type="ORF">MIT9_P1752</name>
</gene>
<dbReference type="SUPFAM" id="SSF56281">
    <property type="entry name" value="Metallo-hydrolase/oxidoreductase"/>
    <property type="match status" value="1"/>
</dbReference>
<feature type="transmembrane region" description="Helical" evidence="6">
    <location>
        <begin position="42"/>
        <end position="60"/>
    </location>
</feature>
<feature type="transmembrane region" description="Helical" evidence="6">
    <location>
        <begin position="381"/>
        <end position="404"/>
    </location>
</feature>
<dbReference type="InterPro" id="IPR025405">
    <property type="entry name" value="DUF4131"/>
</dbReference>
<dbReference type="InterPro" id="IPR035681">
    <property type="entry name" value="ComA-like_MBL"/>
</dbReference>
<evidence type="ECO:0000256" key="4">
    <source>
        <dbReference type="ARBA" id="ARBA00022989"/>
    </source>
</evidence>
<dbReference type="InterPro" id="IPR052159">
    <property type="entry name" value="Competence_DNA_uptake"/>
</dbReference>
<dbReference type="RefSeq" id="WP_317704576.1">
    <property type="nucleotide sequence ID" value="NZ_AP024714.1"/>
</dbReference>
<dbReference type="EMBL" id="AP024714">
    <property type="protein sequence ID" value="BCX82167.1"/>
    <property type="molecule type" value="Genomic_DNA"/>
</dbReference>
<keyword evidence="5 6" id="KW-0472">Membrane</keyword>
<name>A0AAU9CRK8_9GAMM</name>
<dbReference type="SMART" id="SM00849">
    <property type="entry name" value="Lactamase_B"/>
    <property type="match status" value="1"/>
</dbReference>
<evidence type="ECO:0000313" key="9">
    <source>
        <dbReference type="Proteomes" id="UP001321825"/>
    </source>
</evidence>
<comment type="subcellular location">
    <subcellularLocation>
        <location evidence="1">Cell membrane</location>
        <topology evidence="1">Multi-pass membrane protein</topology>
    </subcellularLocation>
</comment>
<dbReference type="GO" id="GO:0005886">
    <property type="term" value="C:plasma membrane"/>
    <property type="evidence" value="ECO:0007669"/>
    <property type="project" value="UniProtKB-SubCell"/>
</dbReference>
<reference evidence="9" key="1">
    <citation type="journal article" date="2024" name="Int. J. Syst. Evol. Microbiol.">
        <title>Methylomarinovum tepidoasis sp. nov., a moderately thermophilic methanotroph of the family Methylothermaceae isolated from a deep-sea hydrothermal field.</title>
        <authorList>
            <person name="Hirayama H."/>
            <person name="Takaki Y."/>
            <person name="Abe M."/>
            <person name="Miyazaki M."/>
            <person name="Uematsu K."/>
            <person name="Matsui Y."/>
            <person name="Takai K."/>
        </authorList>
    </citation>
    <scope>NUCLEOTIDE SEQUENCE [LARGE SCALE GENOMIC DNA]</scope>
    <source>
        <strain evidence="9">IT-9</strain>
    </source>
</reference>
<dbReference type="NCBIfam" id="TIGR00360">
    <property type="entry name" value="ComEC_N-term"/>
    <property type="match status" value="1"/>
</dbReference>
<dbReference type="Proteomes" id="UP001321825">
    <property type="component" value="Chromosome"/>
</dbReference>
<feature type="transmembrane region" description="Helical" evidence="6">
    <location>
        <begin position="217"/>
        <end position="235"/>
    </location>
</feature>
<evidence type="ECO:0000259" key="7">
    <source>
        <dbReference type="SMART" id="SM00849"/>
    </source>
</evidence>
<dbReference type="KEGG" id="mcau:MIT9_P1752"/>
<dbReference type="InterPro" id="IPR004477">
    <property type="entry name" value="ComEC_N"/>
</dbReference>
<keyword evidence="9" id="KW-1185">Reference proteome</keyword>
<evidence type="ECO:0000256" key="6">
    <source>
        <dbReference type="SAM" id="Phobius"/>
    </source>
</evidence>
<evidence type="ECO:0000256" key="2">
    <source>
        <dbReference type="ARBA" id="ARBA00022475"/>
    </source>
</evidence>
<evidence type="ECO:0000256" key="5">
    <source>
        <dbReference type="ARBA" id="ARBA00023136"/>
    </source>
</evidence>
<evidence type="ECO:0000313" key="8">
    <source>
        <dbReference type="EMBL" id="BCX82167.1"/>
    </source>
</evidence>
<dbReference type="Pfam" id="PF13567">
    <property type="entry name" value="DUF4131"/>
    <property type="match status" value="1"/>
</dbReference>
<feature type="transmembrane region" description="Helical" evidence="6">
    <location>
        <begin position="444"/>
        <end position="460"/>
    </location>
</feature>
<dbReference type="PANTHER" id="PTHR30619:SF1">
    <property type="entry name" value="RECOMBINATION PROTEIN 2"/>
    <property type="match status" value="1"/>
</dbReference>
<sequence>MCDQAGLAFLLGSLAALVFGPGPGLAVVVAAALLLGGIRGGWFVGGCLWYCLALWGWAPLPQALEGRDFLVQGRVMDFPRRLPHGQRFDFKVESPATLPARLRLSWYGGPPLHPGQRWRLKVRLKPPRGFANPGGFDYGRWLFARGIGATGYVRKSRQNRLLAPAAGIDALRVRLAQAIDQAVRGVPHGGIVAALALGRRDGIGEEEWRMLRATGTAHLVAISGLHVGLIAGLLLGLGRRLWLWRGSARIDADAVGAWLAWSGALGYAALAGFSLPTRRALLMLTVALLAWRWRRAVSPWRGLDLALLGVCLLDPRAPLQGGFWLSFGAVAWILYALQGRRRPLPRWQSLLKVQLALLPGLAPVGLWLFGQVGGLAPLANFIAVPLVGLVVVPLVLAGCALHFLMPDLAAAAWQGAARLLAALFEGLARLAEIGAGVWHGPAPGLVAVAAALLGTLWLLVPRGMPGRWLGALLWLPLLWPSLPRPPAGEVRVTVLEVGQGLAVVAETASHVLVYDTGPRFSPRFDAGRDIVAAYLRHRGWNRLDRIVISHADRDHSGGLAGLRGRFPAPVWSSAAALAEVPCRRGQAWRWDGVDFEMLWPVDAPLGENDRSCVLRIATAAGAVLLPGDLERAGEAALLAQTGGELKARVLVAPHHGSRTSSSPAFLRAVSPDYVLVSSGHRNRFGFPHPEVVARYRALGAKVLNTAESGAIQVRLGRGFRVRTWRGGDLSDDAGLLERLERLVQVEPVGIQR</sequence>
<keyword evidence="4 6" id="KW-1133">Transmembrane helix</keyword>
<dbReference type="InterPro" id="IPR004797">
    <property type="entry name" value="Competence_ComEC/Rec2"/>
</dbReference>
<dbReference type="Pfam" id="PF03772">
    <property type="entry name" value="Competence"/>
    <property type="match status" value="1"/>
</dbReference>
<proteinExistence type="predicted"/>
<dbReference type="PANTHER" id="PTHR30619">
    <property type="entry name" value="DNA INTERNALIZATION/COMPETENCE PROTEIN COMEC/REC2"/>
    <property type="match status" value="1"/>
</dbReference>
<dbReference type="InterPro" id="IPR001279">
    <property type="entry name" value="Metallo-B-lactamas"/>
</dbReference>
<dbReference type="InterPro" id="IPR036866">
    <property type="entry name" value="RibonucZ/Hydroxyglut_hydro"/>
</dbReference>
<feature type="transmembrane region" description="Helical" evidence="6">
    <location>
        <begin position="317"/>
        <end position="337"/>
    </location>
</feature>
<keyword evidence="3 6" id="KW-0812">Transmembrane</keyword>
<dbReference type="CDD" id="cd07731">
    <property type="entry name" value="ComA-like_MBL-fold"/>
    <property type="match status" value="1"/>
</dbReference>
<feature type="domain" description="Metallo-beta-lactamase" evidence="7">
    <location>
        <begin position="499"/>
        <end position="680"/>
    </location>
</feature>
<evidence type="ECO:0000256" key="3">
    <source>
        <dbReference type="ARBA" id="ARBA00022692"/>
    </source>
</evidence>
<dbReference type="NCBIfam" id="TIGR00361">
    <property type="entry name" value="ComEC_Rec2"/>
    <property type="match status" value="1"/>
</dbReference>
<organism evidence="8 9">
    <name type="scientific">Methylomarinovum caldicuralii</name>
    <dbReference type="NCBI Taxonomy" id="438856"/>
    <lineage>
        <taxon>Bacteria</taxon>
        <taxon>Pseudomonadati</taxon>
        <taxon>Pseudomonadota</taxon>
        <taxon>Gammaproteobacteria</taxon>
        <taxon>Methylococcales</taxon>
        <taxon>Methylothermaceae</taxon>
        <taxon>Methylomarinovum</taxon>
    </lineage>
</organism>
<feature type="transmembrane region" description="Helical" evidence="6">
    <location>
        <begin position="255"/>
        <end position="273"/>
    </location>
</feature>
<protein>
    <submittedName>
        <fullName evidence="8">Competence protein ComEC</fullName>
    </submittedName>
</protein>
<dbReference type="Gene3D" id="3.60.15.10">
    <property type="entry name" value="Ribonuclease Z/Hydroxyacylglutathione hydrolase-like"/>
    <property type="match status" value="1"/>
</dbReference>
<evidence type="ECO:0000256" key="1">
    <source>
        <dbReference type="ARBA" id="ARBA00004651"/>
    </source>
</evidence>
<accession>A0AAU9CRK8</accession>
<dbReference type="AlphaFoldDB" id="A0AAU9CRK8"/>
<dbReference type="Pfam" id="PF00753">
    <property type="entry name" value="Lactamase_B"/>
    <property type="match status" value="1"/>
</dbReference>
<dbReference type="GO" id="GO:0030420">
    <property type="term" value="P:establishment of competence for transformation"/>
    <property type="evidence" value="ECO:0007669"/>
    <property type="project" value="InterPro"/>
</dbReference>
<feature type="transmembrane region" description="Helical" evidence="6">
    <location>
        <begin position="349"/>
        <end position="369"/>
    </location>
</feature>
<keyword evidence="2" id="KW-1003">Cell membrane</keyword>